<dbReference type="EMBL" id="QGGW01000004">
    <property type="protein sequence ID" value="PWK60650.1"/>
    <property type="molecule type" value="Genomic_DNA"/>
</dbReference>
<name>A0A316GIP2_9RHOB</name>
<evidence type="ECO:0000313" key="2">
    <source>
        <dbReference type="EMBL" id="PWK60650.1"/>
    </source>
</evidence>
<dbReference type="GO" id="GO:0016747">
    <property type="term" value="F:acyltransferase activity, transferring groups other than amino-acyl groups"/>
    <property type="evidence" value="ECO:0007669"/>
    <property type="project" value="InterPro"/>
</dbReference>
<dbReference type="SUPFAM" id="SSF55729">
    <property type="entry name" value="Acyl-CoA N-acyltransferases (Nat)"/>
    <property type="match status" value="1"/>
</dbReference>
<organism evidence="2 3">
    <name type="scientific">Roseicyclus mahoneyensis</name>
    <dbReference type="NCBI Taxonomy" id="164332"/>
    <lineage>
        <taxon>Bacteria</taxon>
        <taxon>Pseudomonadati</taxon>
        <taxon>Pseudomonadota</taxon>
        <taxon>Alphaproteobacteria</taxon>
        <taxon>Rhodobacterales</taxon>
        <taxon>Roseobacteraceae</taxon>
        <taxon>Roseicyclus</taxon>
    </lineage>
</organism>
<dbReference type="PROSITE" id="PS51186">
    <property type="entry name" value="GNAT"/>
    <property type="match status" value="1"/>
</dbReference>
<evidence type="ECO:0000313" key="3">
    <source>
        <dbReference type="Proteomes" id="UP000245708"/>
    </source>
</evidence>
<dbReference type="AlphaFoldDB" id="A0A316GIP2"/>
<reference evidence="2 3" key="1">
    <citation type="submission" date="2018-05" db="EMBL/GenBank/DDBJ databases">
        <title>Genomic Encyclopedia of Type Strains, Phase IV (KMG-IV): sequencing the most valuable type-strain genomes for metagenomic binning, comparative biology and taxonomic classification.</title>
        <authorList>
            <person name="Goeker M."/>
        </authorList>
    </citation>
    <scope>NUCLEOTIDE SEQUENCE [LARGE SCALE GENOMIC DNA]</scope>
    <source>
        <strain evidence="2 3">DSM 16097</strain>
    </source>
</reference>
<protein>
    <submittedName>
        <fullName evidence="2">RimJ/RimL family protein N-acetyltransferase</fullName>
    </submittedName>
</protein>
<accession>A0A316GIP2</accession>
<evidence type="ECO:0000259" key="1">
    <source>
        <dbReference type="PROSITE" id="PS51186"/>
    </source>
</evidence>
<proteinExistence type="predicted"/>
<dbReference type="OrthoDB" id="7585366at2"/>
<dbReference type="Proteomes" id="UP000245708">
    <property type="component" value="Unassembled WGS sequence"/>
</dbReference>
<dbReference type="Pfam" id="PF13508">
    <property type="entry name" value="Acetyltransf_7"/>
    <property type="match status" value="1"/>
</dbReference>
<gene>
    <name evidence="2" type="ORF">C7455_104287</name>
</gene>
<sequence>MGMPVTQQQAPKPDSRQIAFRVIHATDTDFLFRVYASTREWEFRLTLWSEAEKQAFLRRQFDLQDRHYQVTFPDAIRRIITQGAVDIGRLYVQRQDACLRIIDFSLLPEARGRGIGTDILRSLMNEAHGGKVPVRLNVERASPALRLYLRHGFTPTGQTGHHVALEWRPATGPREI</sequence>
<dbReference type="CDD" id="cd04301">
    <property type="entry name" value="NAT_SF"/>
    <property type="match status" value="1"/>
</dbReference>
<keyword evidence="3" id="KW-1185">Reference proteome</keyword>
<dbReference type="InterPro" id="IPR016181">
    <property type="entry name" value="Acyl_CoA_acyltransferase"/>
</dbReference>
<dbReference type="RefSeq" id="WP_109668007.1">
    <property type="nucleotide sequence ID" value="NZ_QGGW01000004.1"/>
</dbReference>
<dbReference type="InterPro" id="IPR000182">
    <property type="entry name" value="GNAT_dom"/>
</dbReference>
<dbReference type="Gene3D" id="3.40.630.30">
    <property type="match status" value="1"/>
</dbReference>
<keyword evidence="2" id="KW-0808">Transferase</keyword>
<feature type="domain" description="N-acetyltransferase" evidence="1">
    <location>
        <begin position="18"/>
        <end position="171"/>
    </location>
</feature>
<comment type="caution">
    <text evidence="2">The sequence shown here is derived from an EMBL/GenBank/DDBJ whole genome shotgun (WGS) entry which is preliminary data.</text>
</comment>